<dbReference type="VEuPathDB" id="FungiDB:SCODWIG_00586"/>
<dbReference type="PANTHER" id="PTHR21497">
    <property type="entry name" value="UBIQUITIN LIGASE E3 ALPHA-RELATED"/>
    <property type="match status" value="1"/>
</dbReference>
<comment type="pathway">
    <text evidence="9">Protein modification; protein ubiquitination.</text>
</comment>
<feature type="domain" description="UBR-type" evidence="10">
    <location>
        <begin position="1"/>
        <end position="76"/>
    </location>
</feature>
<evidence type="ECO:0000256" key="3">
    <source>
        <dbReference type="ARBA" id="ARBA00022723"/>
    </source>
</evidence>
<keyword evidence="3 9" id="KW-0479">Metal-binding</keyword>
<protein>
    <recommendedName>
        <fullName evidence="9">E3 ubiquitin-protein ligase</fullName>
        <ecNumber evidence="9">2.3.2.27</ecNumber>
    </recommendedName>
</protein>
<dbReference type="UniPathway" id="UPA00143"/>
<keyword evidence="5 9" id="KW-0833">Ubl conjugation pathway</keyword>
<dbReference type="Pfam" id="PF02207">
    <property type="entry name" value="zf-UBR"/>
    <property type="match status" value="1"/>
</dbReference>
<dbReference type="InterPro" id="IPR003126">
    <property type="entry name" value="Znf_UBR"/>
</dbReference>
<evidence type="ECO:0000256" key="4">
    <source>
        <dbReference type="ARBA" id="ARBA00022771"/>
    </source>
</evidence>
<dbReference type="InterPro" id="IPR044046">
    <property type="entry name" value="E3_ligase_UBR-like_C"/>
</dbReference>
<dbReference type="EMBL" id="UFAJ01000052">
    <property type="protein sequence ID" value="SSD58825.1"/>
    <property type="molecule type" value="Genomic_DNA"/>
</dbReference>
<dbReference type="GO" id="GO:0008270">
    <property type="term" value="F:zinc ion binding"/>
    <property type="evidence" value="ECO:0007669"/>
    <property type="project" value="UniProtKB-UniRule"/>
</dbReference>
<evidence type="ECO:0000256" key="2">
    <source>
        <dbReference type="ARBA" id="ARBA00022679"/>
    </source>
</evidence>
<keyword evidence="2 9" id="KW-0808">Transferase</keyword>
<feature type="zinc finger region" description="UBR-type" evidence="8">
    <location>
        <begin position="1"/>
        <end position="76"/>
    </location>
</feature>
<keyword evidence="6 9" id="KW-0862">Zinc</keyword>
<name>A0A376B2A7_9ASCO</name>
<organism evidence="11 12">
    <name type="scientific">Saccharomycodes ludwigii</name>
    <dbReference type="NCBI Taxonomy" id="36035"/>
    <lineage>
        <taxon>Eukaryota</taxon>
        <taxon>Fungi</taxon>
        <taxon>Dikarya</taxon>
        <taxon>Ascomycota</taxon>
        <taxon>Saccharomycotina</taxon>
        <taxon>Saccharomycetes</taxon>
        <taxon>Saccharomycodales</taxon>
        <taxon>Saccharomycodaceae</taxon>
        <taxon>Saccharomycodes</taxon>
    </lineage>
</organism>
<proteinExistence type="inferred from homology"/>
<dbReference type="InterPro" id="IPR039164">
    <property type="entry name" value="UBR1-like"/>
</dbReference>
<dbReference type="InterPro" id="IPR055194">
    <property type="entry name" value="UBR1-like_WH"/>
</dbReference>
<evidence type="ECO:0000256" key="8">
    <source>
        <dbReference type="PROSITE-ProRule" id="PRU00508"/>
    </source>
</evidence>
<evidence type="ECO:0000313" key="12">
    <source>
        <dbReference type="Proteomes" id="UP000262825"/>
    </source>
</evidence>
<dbReference type="GO" id="GO:0000151">
    <property type="term" value="C:ubiquitin ligase complex"/>
    <property type="evidence" value="ECO:0007669"/>
    <property type="project" value="TreeGrafter"/>
</dbReference>
<comment type="catalytic activity">
    <reaction evidence="1 9">
        <text>S-ubiquitinyl-[E2 ubiquitin-conjugating enzyme]-L-cysteine + [acceptor protein]-L-lysine = [E2 ubiquitin-conjugating enzyme]-L-cysteine + N(6)-ubiquitinyl-[acceptor protein]-L-lysine.</text>
        <dbReference type="EC" id="2.3.2.27"/>
    </reaction>
</comment>
<dbReference type="GO" id="GO:0061630">
    <property type="term" value="F:ubiquitin protein ligase activity"/>
    <property type="evidence" value="ECO:0007669"/>
    <property type="project" value="UniProtKB-UniRule"/>
</dbReference>
<evidence type="ECO:0000256" key="6">
    <source>
        <dbReference type="ARBA" id="ARBA00022833"/>
    </source>
</evidence>
<gene>
    <name evidence="11" type="ORF">SCODWIG_00586</name>
</gene>
<reference evidence="12" key="1">
    <citation type="submission" date="2018-06" db="EMBL/GenBank/DDBJ databases">
        <authorList>
            <person name="Guldener U."/>
        </authorList>
    </citation>
    <scope>NUCLEOTIDE SEQUENCE [LARGE SCALE GENOMIC DNA]</scope>
    <source>
        <strain evidence="12">UTAD17</strain>
    </source>
</reference>
<dbReference type="GO" id="GO:0016567">
    <property type="term" value="P:protein ubiquitination"/>
    <property type="evidence" value="ECO:0007669"/>
    <property type="project" value="UniProtKB-UniRule"/>
</dbReference>
<dbReference type="Pfam" id="PF22960">
    <property type="entry name" value="WHD_UBR1"/>
    <property type="match status" value="1"/>
</dbReference>
<dbReference type="PROSITE" id="PS51157">
    <property type="entry name" value="ZF_UBR"/>
    <property type="match status" value="1"/>
</dbReference>
<accession>A0A376B2A7</accession>
<evidence type="ECO:0000256" key="1">
    <source>
        <dbReference type="ARBA" id="ARBA00000900"/>
    </source>
</evidence>
<dbReference type="Pfam" id="PF18995">
    <property type="entry name" value="PRT6_C"/>
    <property type="match status" value="1"/>
</dbReference>
<evidence type="ECO:0000313" key="11">
    <source>
        <dbReference type="EMBL" id="SSD58825.1"/>
    </source>
</evidence>
<dbReference type="GO" id="GO:0071596">
    <property type="term" value="P:ubiquitin-dependent protein catabolic process via the N-end rule pathway"/>
    <property type="evidence" value="ECO:0007669"/>
    <property type="project" value="UniProtKB-UniRule"/>
</dbReference>
<evidence type="ECO:0000259" key="10">
    <source>
        <dbReference type="PROSITE" id="PS51157"/>
    </source>
</evidence>
<dbReference type="CDD" id="cd19670">
    <property type="entry name" value="UBR-box_UBR1_2_3"/>
    <property type="match status" value="1"/>
</dbReference>
<sequence length="1784" mass="207208">MCNKKLFATETVYYCLDCSRSPLYEICEECFDFEYHNNHRYIARTLGKSESRVCHCGSHDDFIDTKIGKHCKMLSFADNSVEIFDLDVLERQLECIFNYILDVLLQSDTSNYSQLNKYFMMSANVINIYKQTDANGVKNLERLANGHCLILEDSCCNSSQYTLANELSSILDKPIEYCLSLVDEFLRNKSFQVIAQTFDLSFLEQIQAKLKDKSIPSKIITVEQVVQYEIAQELIAFVYILLIKCNYSMNLKIAVRKCLLNDWESSLYAFKNMDIRASTLSSCDLDFMSSITQKCSVIEIPIIKNFFFSDPNFYFDTNNLWQYDTSCDLKINEEQKKQIFDYFIHNTKKNFLSKPSKYQYFLDCSSSLLTNFNKLKLIKILESAYSISGDDFNIYAASQYLDLYPKLIYQYFISDQASYKASILTSMSQYIFQNPKVTNLLVHTPFFSRMIKLSFFLINYSSDFFQIIDQDFIPCTIEFKLPSSDKLQSRKIISFYKDIYLAFSSNTNPKSVFSNQELMDTIFCCARAFKSIVPLKREELQHVEYESFDFQPFFQFFNPLIVMIDSYIRSICLWTDDLDERAKIINTLLEKAVNEELKDVLSDRGVSGSGDTYLENSTCSYDGDYAVSDVNFQLNMNNFKLKTLQVSNEIYKIIDFKVGVDIQSFIHPFSYIIKFILQWSCSGRYEKLPDDFRKKLMGKIFELNKETLFCNPTNMLLLCEHPISTLAMISQIRSGFWIRNGAPIVLQMKKYTKDNLKEYTYYSDLFITQLGMCYCLPNEFMCLMIDRFNLRSWFMGIPLDDYPDRETTVKMVEEMFLVLIRLFTDIRSLSLLSSFDGFEKNLITEIVHVLCFKDESYSKVSHALPEHLTRNPSFDLYLKKAADFFKPKSDKVPGLYRLKPKYFDMVDPFYVTFGASQSYEAEIIVRKRQQITHGINNYNDTFIPVRNIEKFLNNKLLFKNLFAICGSDNFGMWIKNSLELLVHLELESLATKVIHLIHICVVNSLHIFEPIFWREYQSSCTLDEVYRQSIGSLLYSFLQMSKFSNEHGKIREIFRFMKSEAPHIDINKFLEEQVQSFNKTILETSNFYMHNEYRSESSGFCCLDSKDSTTSFASISSTETEFERKKKIAKAKREKMMDKLKKQQSQFIENNLEYIEDFVPSSRCESTKTEWEYPEDTCTFCKIPRNETPLVYFGLLIDNLVDEFGDVSNFKLFSGLQGMPLAKGSQIKTQQCLTVKFCGHGSHPDCLLRHMDSQRLTYSQITKNITSAIGNSCFMCPLCSSLSNWFIPKINTMTLRTSDYLENFSPEPIFAGNEFQSELKWCAKSLSVFSSFIFQRESISFFDARVHLNQLMINTVKNIELSLRRKGADDEFIMKALNNQKLTTLKLLGDFEFFCINNSKQLAQLIRTHRETNEISESFDDYFNNLEKFTSTDPLKIINFALTGETACAYMKKLGYKSLILTIVKRSLLLNFVRLFTALKVSSFKLEAAWMENLVFPREHHVLVGLIKKFLDDNKSSFPVKLLDEIKKNLPVILDLVLDQLKVLLRRIALCVVSKYFISFHADVGSITKKINHVGKIGEINQILGYLGVDKIEGILKNLEHRHIQIFKMLINDELVSKKQLDIPLTSPFQLSVLPERLCDVCPKSYSLDYELKYKAFKNTDSAICLFCSKMMWIEHSPPWHNSRFGKCCNHVYNECAKSSSFGCFLLPKTGALLLLFGMRGTFYPAPYLNEHHEYDLEKLGTVLKLNEDLYEKFTNDIVLGSKIPDKIISVHGMANDFGGWEQF</sequence>
<dbReference type="Gene3D" id="2.10.110.30">
    <property type="match status" value="1"/>
</dbReference>
<dbReference type="GO" id="GO:0005737">
    <property type="term" value="C:cytoplasm"/>
    <property type="evidence" value="ECO:0007669"/>
    <property type="project" value="TreeGrafter"/>
</dbReference>
<evidence type="ECO:0000256" key="5">
    <source>
        <dbReference type="ARBA" id="ARBA00022786"/>
    </source>
</evidence>
<dbReference type="SMART" id="SM00396">
    <property type="entry name" value="ZnF_UBR1"/>
    <property type="match status" value="1"/>
</dbReference>
<evidence type="ECO:0000256" key="7">
    <source>
        <dbReference type="ARBA" id="ARBA00046341"/>
    </source>
</evidence>
<dbReference type="Proteomes" id="UP000262825">
    <property type="component" value="Unassembled WGS sequence"/>
</dbReference>
<comment type="similarity">
    <text evidence="7 9">Belongs to the E3 ubiquitin-protein ligase UBR1-like family.</text>
</comment>
<dbReference type="PANTHER" id="PTHR21497:SF24">
    <property type="entry name" value="E3 UBIQUITIN-PROTEIN LIGASE UBR1"/>
    <property type="match status" value="1"/>
</dbReference>
<comment type="function">
    <text evidence="9">Ubiquitin ligase protein which is a component of the N-end rule pathway. Recognizes and binds to proteins bearing specific N-terminal residues that are destabilizing according to the N-end rule, leading to their ubiquitination and subsequent degradation.</text>
</comment>
<keyword evidence="12" id="KW-1185">Reference proteome</keyword>
<evidence type="ECO:0000256" key="9">
    <source>
        <dbReference type="RuleBase" id="RU366018"/>
    </source>
</evidence>
<dbReference type="EC" id="2.3.2.27" evidence="9"/>
<keyword evidence="4 9" id="KW-0863">Zinc-finger</keyword>